<evidence type="ECO:0000313" key="2">
    <source>
        <dbReference type="Proteomes" id="UP000661691"/>
    </source>
</evidence>
<dbReference type="Proteomes" id="UP000661691">
    <property type="component" value="Unassembled WGS sequence"/>
</dbReference>
<evidence type="ECO:0000313" key="1">
    <source>
        <dbReference type="EMBL" id="MBD1372534.1"/>
    </source>
</evidence>
<reference evidence="1" key="1">
    <citation type="submission" date="2020-09" db="EMBL/GenBank/DDBJ databases">
        <title>A novel bacterium of genus Hazenella, isolated from South China Sea.</title>
        <authorList>
            <person name="Huang H."/>
            <person name="Mo K."/>
            <person name="Hu Y."/>
        </authorList>
    </citation>
    <scope>NUCLEOTIDE SEQUENCE</scope>
    <source>
        <strain evidence="1">IB182357</strain>
    </source>
</reference>
<dbReference type="InterPro" id="IPR009776">
    <property type="entry name" value="Spore_0_M"/>
</dbReference>
<keyword evidence="2" id="KW-1185">Reference proteome</keyword>
<dbReference type="RefSeq" id="WP_191140459.1">
    <property type="nucleotide sequence ID" value="NZ_JACXAG020000006.1"/>
</dbReference>
<comment type="caution">
    <text evidence="1">The sequence shown here is derived from an EMBL/GenBank/DDBJ whole genome shotgun (WGS) entry which is preliminary data.</text>
</comment>
<dbReference type="AlphaFoldDB" id="A0A926NFE3"/>
<name>A0A926NFE3_9BACL</name>
<accession>A0A926NFE3</accession>
<protein>
    <submittedName>
        <fullName evidence="1">Sporulation protein</fullName>
    </submittedName>
</protein>
<dbReference type="PANTHER" id="PTHR40053:SF1">
    <property type="entry name" value="SPORULATION-CONTROL PROTEIN SPO0M"/>
    <property type="match status" value="1"/>
</dbReference>
<sequence length="259" mass="29139">MFKSLLASLGVGSAKIDLVLSHNRIQMGEQVTGKIVLTGGEVEQSIDELSVTFSLASSYRTDDLDIPVHEKIAHIPIFSKPFQIDAGEVKEFPFSFVCPNLIPVSSLNTRYYFKTDLEINKGIDAEDRDFVDIIPADGLLKNFLDGFKQLGFVHHIEGYNGERLGGWQMIHFRPTSWLSGEFDEIFFMYQPKHTLNGVSGRFELDKKTSGIFGKIADELDLDEKKGRFYFDQADLATVDQAASTIRSFIEKHAEGLYGR</sequence>
<organism evidence="1 2">
    <name type="scientific">Polycladospora coralii</name>
    <dbReference type="NCBI Taxonomy" id="2771432"/>
    <lineage>
        <taxon>Bacteria</taxon>
        <taxon>Bacillati</taxon>
        <taxon>Bacillota</taxon>
        <taxon>Bacilli</taxon>
        <taxon>Bacillales</taxon>
        <taxon>Thermoactinomycetaceae</taxon>
        <taxon>Polycladospora</taxon>
    </lineage>
</organism>
<dbReference type="Pfam" id="PF07070">
    <property type="entry name" value="Spo0M"/>
    <property type="match status" value="1"/>
</dbReference>
<gene>
    <name evidence="1" type="ORF">IC620_09225</name>
</gene>
<dbReference type="EMBL" id="JACXAH010000011">
    <property type="protein sequence ID" value="MBD1372534.1"/>
    <property type="molecule type" value="Genomic_DNA"/>
</dbReference>
<dbReference type="PANTHER" id="PTHR40053">
    <property type="entry name" value="SPORULATION-CONTROL PROTEIN SPO0M"/>
    <property type="match status" value="1"/>
</dbReference>
<proteinExistence type="predicted"/>